<keyword evidence="3" id="KW-0862">Zinc</keyword>
<evidence type="ECO:0000313" key="7">
    <source>
        <dbReference type="Proteomes" id="UP001139104"/>
    </source>
</evidence>
<sequence length="135" mass="14398">MTIRSGSCLCGKSHFALDDEQPTVAICHCTHCQKSTSSAYSVNAISPRAKLTVSGPLKKFADKGDSGGAVDRWFCADCGSQVWTEAEAMPGAAIVKAGCFDDTSWLKPTLEIYCDSRQKWTPLVEGAASFAKMPG</sequence>
<evidence type="ECO:0000313" key="6">
    <source>
        <dbReference type="EMBL" id="MCI4684978.1"/>
    </source>
</evidence>
<dbReference type="PANTHER" id="PTHR33337:SF40">
    <property type="entry name" value="CENP-V_GFA DOMAIN-CONTAINING PROTEIN-RELATED"/>
    <property type="match status" value="1"/>
</dbReference>
<evidence type="ECO:0000256" key="3">
    <source>
        <dbReference type="ARBA" id="ARBA00022833"/>
    </source>
</evidence>
<keyword evidence="7" id="KW-1185">Reference proteome</keyword>
<reference evidence="6" key="1">
    <citation type="journal article" date="2022" name="ISME J.">
        <title>Identification of active gaseous-alkane degraders at natural gas seeps.</title>
        <authorList>
            <person name="Farhan Ul Haque M."/>
            <person name="Hernandez M."/>
            <person name="Crombie A.T."/>
            <person name="Murrell J.C."/>
        </authorList>
    </citation>
    <scope>NUCLEOTIDE SEQUENCE</scope>
    <source>
        <strain evidence="6">PC2</strain>
    </source>
</reference>
<dbReference type="Proteomes" id="UP001139104">
    <property type="component" value="Unassembled WGS sequence"/>
</dbReference>
<keyword evidence="2" id="KW-0479">Metal-binding</keyword>
<dbReference type="PANTHER" id="PTHR33337">
    <property type="entry name" value="GFA DOMAIN-CONTAINING PROTEIN"/>
    <property type="match status" value="1"/>
</dbReference>
<accession>A0ABS9ZBF3</accession>
<dbReference type="Gene3D" id="3.90.1590.10">
    <property type="entry name" value="glutathione-dependent formaldehyde- activating enzyme (gfa)"/>
    <property type="match status" value="1"/>
</dbReference>
<evidence type="ECO:0000256" key="4">
    <source>
        <dbReference type="ARBA" id="ARBA00023239"/>
    </source>
</evidence>
<dbReference type="SUPFAM" id="SSF51316">
    <property type="entry name" value="Mss4-like"/>
    <property type="match status" value="1"/>
</dbReference>
<dbReference type="PROSITE" id="PS51891">
    <property type="entry name" value="CENP_V_GFA"/>
    <property type="match status" value="1"/>
</dbReference>
<dbReference type="InterPro" id="IPR011057">
    <property type="entry name" value="Mss4-like_sf"/>
</dbReference>
<evidence type="ECO:0000259" key="5">
    <source>
        <dbReference type="PROSITE" id="PS51891"/>
    </source>
</evidence>
<proteinExistence type="inferred from homology"/>
<evidence type="ECO:0000256" key="1">
    <source>
        <dbReference type="ARBA" id="ARBA00005495"/>
    </source>
</evidence>
<gene>
    <name evidence="6" type="ORF">K2U94_19780</name>
</gene>
<feature type="domain" description="CENP-V/GFA" evidence="5">
    <location>
        <begin position="4"/>
        <end position="106"/>
    </location>
</feature>
<dbReference type="InterPro" id="IPR006913">
    <property type="entry name" value="CENP-V/GFA"/>
</dbReference>
<dbReference type="Pfam" id="PF04828">
    <property type="entry name" value="GFA"/>
    <property type="match status" value="1"/>
</dbReference>
<comment type="caution">
    <text evidence="6">The sequence shown here is derived from an EMBL/GenBank/DDBJ whole genome shotgun (WGS) entry which is preliminary data.</text>
</comment>
<keyword evidence="4" id="KW-0456">Lyase</keyword>
<organism evidence="6 7">
    <name type="scientific">Candidatus Rhodoblastus alkanivorans</name>
    <dbReference type="NCBI Taxonomy" id="2954117"/>
    <lineage>
        <taxon>Bacteria</taxon>
        <taxon>Pseudomonadati</taxon>
        <taxon>Pseudomonadota</taxon>
        <taxon>Alphaproteobacteria</taxon>
        <taxon>Hyphomicrobiales</taxon>
        <taxon>Rhodoblastaceae</taxon>
        <taxon>Rhodoblastus</taxon>
    </lineage>
</organism>
<protein>
    <submittedName>
        <fullName evidence="6">GFA family protein</fullName>
    </submittedName>
</protein>
<comment type="similarity">
    <text evidence="1">Belongs to the Gfa family.</text>
</comment>
<evidence type="ECO:0000256" key="2">
    <source>
        <dbReference type="ARBA" id="ARBA00022723"/>
    </source>
</evidence>
<name>A0ABS9ZBF3_9HYPH</name>
<dbReference type="EMBL" id="JAIVFP010000002">
    <property type="protein sequence ID" value="MCI4684978.1"/>
    <property type="molecule type" value="Genomic_DNA"/>
</dbReference>
<dbReference type="RefSeq" id="WP_243069005.1">
    <property type="nucleotide sequence ID" value="NZ_JAIVFK010000051.1"/>
</dbReference>